<accession>A0ABP6ZP64</accession>
<gene>
    <name evidence="2" type="ORF">GCM10022236_12670</name>
</gene>
<protein>
    <submittedName>
        <fullName evidence="2">Uncharacterized protein</fullName>
    </submittedName>
</protein>
<dbReference type="EMBL" id="BAABAB010000008">
    <property type="protein sequence ID" value="GAA3612345.1"/>
    <property type="molecule type" value="Genomic_DNA"/>
</dbReference>
<proteinExistence type="predicted"/>
<sequence length="89" mass="9629">MSNAWRSDVTAAAEVHAQADVAARVGDVRVADPLREEEIELLERVDPAEAQAARREVGGRMDCTHRRPERAAAQPAPGRQLGRSVDGSD</sequence>
<organism evidence="2 3">
    <name type="scientific">Microlunatus ginsengisoli</name>
    <dbReference type="NCBI Taxonomy" id="363863"/>
    <lineage>
        <taxon>Bacteria</taxon>
        <taxon>Bacillati</taxon>
        <taxon>Actinomycetota</taxon>
        <taxon>Actinomycetes</taxon>
        <taxon>Propionibacteriales</taxon>
        <taxon>Propionibacteriaceae</taxon>
        <taxon>Microlunatus</taxon>
    </lineage>
</organism>
<feature type="region of interest" description="Disordered" evidence="1">
    <location>
        <begin position="49"/>
        <end position="89"/>
    </location>
</feature>
<dbReference type="Proteomes" id="UP001501490">
    <property type="component" value="Unassembled WGS sequence"/>
</dbReference>
<evidence type="ECO:0000256" key="1">
    <source>
        <dbReference type="SAM" id="MobiDB-lite"/>
    </source>
</evidence>
<name>A0ABP6ZP64_9ACTN</name>
<keyword evidence="3" id="KW-1185">Reference proteome</keyword>
<comment type="caution">
    <text evidence="2">The sequence shown here is derived from an EMBL/GenBank/DDBJ whole genome shotgun (WGS) entry which is preliminary data.</text>
</comment>
<evidence type="ECO:0000313" key="2">
    <source>
        <dbReference type="EMBL" id="GAA3612345.1"/>
    </source>
</evidence>
<reference evidence="3" key="1">
    <citation type="journal article" date="2019" name="Int. J. Syst. Evol. Microbiol.">
        <title>The Global Catalogue of Microorganisms (GCM) 10K type strain sequencing project: providing services to taxonomists for standard genome sequencing and annotation.</title>
        <authorList>
            <consortium name="The Broad Institute Genomics Platform"/>
            <consortium name="The Broad Institute Genome Sequencing Center for Infectious Disease"/>
            <person name="Wu L."/>
            <person name="Ma J."/>
        </authorList>
    </citation>
    <scope>NUCLEOTIDE SEQUENCE [LARGE SCALE GENOMIC DNA]</scope>
    <source>
        <strain evidence="3">JCM 16929</strain>
    </source>
</reference>
<evidence type="ECO:0000313" key="3">
    <source>
        <dbReference type="Proteomes" id="UP001501490"/>
    </source>
</evidence>
<feature type="compositionally biased region" description="Basic and acidic residues" evidence="1">
    <location>
        <begin position="49"/>
        <end position="70"/>
    </location>
</feature>